<dbReference type="InterPro" id="IPR005532">
    <property type="entry name" value="SUMF_dom"/>
</dbReference>
<feature type="domain" description="Sulfatase-modifying factor enzyme-like" evidence="1">
    <location>
        <begin position="33"/>
        <end position="272"/>
    </location>
</feature>
<dbReference type="PANTHER" id="PTHR23150">
    <property type="entry name" value="SULFATASE MODIFYING FACTOR 1, 2"/>
    <property type="match status" value="1"/>
</dbReference>
<organism evidence="2 3">
    <name type="scientific">Orenia metallireducens</name>
    <dbReference type="NCBI Taxonomy" id="1413210"/>
    <lineage>
        <taxon>Bacteria</taxon>
        <taxon>Bacillati</taxon>
        <taxon>Bacillota</taxon>
        <taxon>Clostridia</taxon>
        <taxon>Halanaerobiales</taxon>
        <taxon>Halobacteroidaceae</taxon>
        <taxon>Orenia</taxon>
    </lineage>
</organism>
<name>A0A285FWT8_9FIRM</name>
<dbReference type="InterPro" id="IPR042095">
    <property type="entry name" value="SUMF_sf"/>
</dbReference>
<sequence length="278" mass="31854">MKKMLYLIIPIIVVITLVTDIAGAVEEKDMVLVKAGSNVVKVNYDYYIGKYEVTNREFVAFLNGAGVSAEGYYQGRQIIAVNDYQAIEYKKSQFLVKKGKEDYPVILVSWYGAIFYCNWLSQQEGLEQVYDNEGELLIEDISKAKGYRLATDSEWEYAARGGRDGNDTIYAGAKNLDKVAWYWENSQNQDNNLFLGKGVHPVGQKSANELGIYDMSGNVMEWIYAWESTSKFERRVLRGGSWFYNKYAARIFFDDRLSNLPDNMSFDNGFRITCTLLR</sequence>
<accession>A0A285FWT8</accession>
<dbReference type="OrthoDB" id="9768004at2"/>
<dbReference type="GO" id="GO:0120147">
    <property type="term" value="F:formylglycine-generating oxidase activity"/>
    <property type="evidence" value="ECO:0007669"/>
    <property type="project" value="TreeGrafter"/>
</dbReference>
<dbReference type="PANTHER" id="PTHR23150:SF19">
    <property type="entry name" value="FORMYLGLYCINE-GENERATING ENZYME"/>
    <property type="match status" value="1"/>
</dbReference>
<dbReference type="InterPro" id="IPR051043">
    <property type="entry name" value="Sulfatase_Mod_Factor_Kinase"/>
</dbReference>
<evidence type="ECO:0000313" key="2">
    <source>
        <dbReference type="EMBL" id="SNY15772.1"/>
    </source>
</evidence>
<keyword evidence="3" id="KW-1185">Reference proteome</keyword>
<dbReference type="Pfam" id="PF03781">
    <property type="entry name" value="FGE-sulfatase"/>
    <property type="match status" value="1"/>
</dbReference>
<evidence type="ECO:0000313" key="3">
    <source>
        <dbReference type="Proteomes" id="UP000219573"/>
    </source>
</evidence>
<proteinExistence type="predicted"/>
<dbReference type="SUPFAM" id="SSF56436">
    <property type="entry name" value="C-type lectin-like"/>
    <property type="match status" value="1"/>
</dbReference>
<reference evidence="3" key="1">
    <citation type="submission" date="2017-09" db="EMBL/GenBank/DDBJ databases">
        <authorList>
            <person name="Varghese N."/>
            <person name="Submissions S."/>
        </authorList>
    </citation>
    <scope>NUCLEOTIDE SEQUENCE [LARGE SCALE GENOMIC DNA]</scope>
    <source>
        <strain evidence="3">MSL47</strain>
    </source>
</reference>
<dbReference type="AlphaFoldDB" id="A0A285FWT8"/>
<dbReference type="Proteomes" id="UP000219573">
    <property type="component" value="Unassembled WGS sequence"/>
</dbReference>
<dbReference type="InterPro" id="IPR016187">
    <property type="entry name" value="CTDL_fold"/>
</dbReference>
<dbReference type="EMBL" id="OBDZ01000003">
    <property type="protein sequence ID" value="SNY15772.1"/>
    <property type="molecule type" value="Genomic_DNA"/>
</dbReference>
<dbReference type="Gene3D" id="3.90.1580.10">
    <property type="entry name" value="paralog of FGE (formylglycine-generating enzyme)"/>
    <property type="match status" value="1"/>
</dbReference>
<gene>
    <name evidence="2" type="ORF">SAMN06265827_10393</name>
</gene>
<evidence type="ECO:0000259" key="1">
    <source>
        <dbReference type="Pfam" id="PF03781"/>
    </source>
</evidence>
<dbReference type="RefSeq" id="WP_097016565.1">
    <property type="nucleotide sequence ID" value="NZ_OBDZ01000003.1"/>
</dbReference>
<protein>
    <submittedName>
        <fullName evidence="2">Formylglycine-generating enzyme, required for sulfatase activity, contains SUMF1/FGE domain</fullName>
    </submittedName>
</protein>